<evidence type="ECO:0008006" key="10">
    <source>
        <dbReference type="Google" id="ProtNLM"/>
    </source>
</evidence>
<feature type="region of interest" description="Disordered" evidence="4">
    <location>
        <begin position="1144"/>
        <end position="1166"/>
    </location>
</feature>
<dbReference type="SMART" id="SM00408">
    <property type="entry name" value="IGc2"/>
    <property type="match status" value="3"/>
</dbReference>
<feature type="compositionally biased region" description="Polar residues" evidence="4">
    <location>
        <begin position="904"/>
        <end position="920"/>
    </location>
</feature>
<evidence type="ECO:0000256" key="1">
    <source>
        <dbReference type="ARBA" id="ARBA00022737"/>
    </source>
</evidence>
<dbReference type="GO" id="GO:0098609">
    <property type="term" value="P:cell-cell adhesion"/>
    <property type="evidence" value="ECO:0007669"/>
    <property type="project" value="TreeGrafter"/>
</dbReference>
<feature type="domain" description="Ig-like" evidence="6">
    <location>
        <begin position="149"/>
        <end position="238"/>
    </location>
</feature>
<dbReference type="PROSITE" id="PS50853">
    <property type="entry name" value="FN3"/>
    <property type="match status" value="2"/>
</dbReference>
<evidence type="ECO:0000313" key="8">
    <source>
        <dbReference type="Ensembl" id="ENSPKIP00000040656.1"/>
    </source>
</evidence>
<dbReference type="Pfam" id="PF00041">
    <property type="entry name" value="fn3"/>
    <property type="match status" value="2"/>
</dbReference>
<evidence type="ECO:0000259" key="7">
    <source>
        <dbReference type="PROSITE" id="PS50853"/>
    </source>
</evidence>
<dbReference type="SUPFAM" id="SSF48726">
    <property type="entry name" value="Immunoglobulin"/>
    <property type="match status" value="5"/>
</dbReference>
<dbReference type="PANTHER" id="PTHR44170">
    <property type="entry name" value="PROTEIN SIDEKICK"/>
    <property type="match status" value="1"/>
</dbReference>
<feature type="domain" description="Fibronectin type-III" evidence="7">
    <location>
        <begin position="523"/>
        <end position="618"/>
    </location>
</feature>
<keyword evidence="3" id="KW-0393">Immunoglobulin domain</keyword>
<keyword evidence="1" id="KW-0677">Repeat</keyword>
<dbReference type="SUPFAM" id="SSF49265">
    <property type="entry name" value="Fibronectin type III"/>
    <property type="match status" value="1"/>
</dbReference>
<dbReference type="InterPro" id="IPR003599">
    <property type="entry name" value="Ig_sub"/>
</dbReference>
<keyword evidence="2" id="KW-1015">Disulfide bond</keyword>
<feature type="compositionally biased region" description="Polar residues" evidence="4">
    <location>
        <begin position="1422"/>
        <end position="1439"/>
    </location>
</feature>
<dbReference type="InterPro" id="IPR036179">
    <property type="entry name" value="Ig-like_dom_sf"/>
</dbReference>
<dbReference type="GeneTree" id="ENSGT00940000165064"/>
<dbReference type="InterPro" id="IPR003598">
    <property type="entry name" value="Ig_sub2"/>
</dbReference>
<feature type="region of interest" description="Disordered" evidence="4">
    <location>
        <begin position="1511"/>
        <end position="1676"/>
    </location>
</feature>
<feature type="compositionally biased region" description="Polar residues" evidence="4">
    <location>
        <begin position="1648"/>
        <end position="1657"/>
    </location>
</feature>
<dbReference type="CDD" id="cd00063">
    <property type="entry name" value="FN3"/>
    <property type="match status" value="2"/>
</dbReference>
<feature type="domain" description="Ig-like" evidence="6">
    <location>
        <begin position="434"/>
        <end position="515"/>
    </location>
</feature>
<dbReference type="Proteomes" id="UP000261540">
    <property type="component" value="Unplaced"/>
</dbReference>
<reference evidence="8" key="1">
    <citation type="submission" date="2025-08" db="UniProtKB">
        <authorList>
            <consortium name="Ensembl"/>
        </authorList>
    </citation>
    <scope>IDENTIFICATION</scope>
</reference>
<feature type="chain" id="PRO_5017432672" description="Immunoglobulin superfamily, member 9a" evidence="5">
    <location>
        <begin position="29"/>
        <end position="1696"/>
    </location>
</feature>
<dbReference type="Pfam" id="PF13927">
    <property type="entry name" value="Ig_3"/>
    <property type="match status" value="3"/>
</dbReference>
<feature type="compositionally biased region" description="Basic and acidic residues" evidence="4">
    <location>
        <begin position="1534"/>
        <end position="1546"/>
    </location>
</feature>
<dbReference type="PROSITE" id="PS50835">
    <property type="entry name" value="IG_LIKE"/>
    <property type="match status" value="4"/>
</dbReference>
<feature type="region of interest" description="Disordered" evidence="4">
    <location>
        <begin position="843"/>
        <end position="939"/>
    </location>
</feature>
<dbReference type="SMART" id="SM00409">
    <property type="entry name" value="IG"/>
    <property type="match status" value="5"/>
</dbReference>
<evidence type="ECO:0000256" key="5">
    <source>
        <dbReference type="SAM" id="SignalP"/>
    </source>
</evidence>
<dbReference type="Ensembl" id="ENSPKIT00000021677.1">
    <property type="protein sequence ID" value="ENSPKIP00000040656.1"/>
    <property type="gene ID" value="ENSPKIG00000017533.1"/>
</dbReference>
<dbReference type="Gene3D" id="2.60.40.10">
    <property type="entry name" value="Immunoglobulins"/>
    <property type="match status" value="7"/>
</dbReference>
<feature type="compositionally biased region" description="Polar residues" evidence="4">
    <location>
        <begin position="1610"/>
        <end position="1624"/>
    </location>
</feature>
<evidence type="ECO:0000259" key="6">
    <source>
        <dbReference type="PROSITE" id="PS50835"/>
    </source>
</evidence>
<dbReference type="PANTHER" id="PTHR44170:SF48">
    <property type="entry name" value="PROTEIN TURTLE HOMOLOG A"/>
    <property type="match status" value="1"/>
</dbReference>
<evidence type="ECO:0000256" key="2">
    <source>
        <dbReference type="ARBA" id="ARBA00023157"/>
    </source>
</evidence>
<feature type="signal peptide" evidence="5">
    <location>
        <begin position="1"/>
        <end position="28"/>
    </location>
</feature>
<organism evidence="8 9">
    <name type="scientific">Paramormyrops kingsleyae</name>
    <dbReference type="NCBI Taxonomy" id="1676925"/>
    <lineage>
        <taxon>Eukaryota</taxon>
        <taxon>Metazoa</taxon>
        <taxon>Chordata</taxon>
        <taxon>Craniata</taxon>
        <taxon>Vertebrata</taxon>
        <taxon>Euteleostomi</taxon>
        <taxon>Actinopterygii</taxon>
        <taxon>Neopterygii</taxon>
        <taxon>Teleostei</taxon>
        <taxon>Osteoglossocephala</taxon>
        <taxon>Osteoglossomorpha</taxon>
        <taxon>Osteoglossiformes</taxon>
        <taxon>Mormyridae</taxon>
        <taxon>Paramormyrops</taxon>
    </lineage>
</organism>
<dbReference type="InterPro" id="IPR007110">
    <property type="entry name" value="Ig-like_dom"/>
</dbReference>
<feature type="compositionally biased region" description="Basic and acidic residues" evidence="4">
    <location>
        <begin position="1512"/>
        <end position="1527"/>
    </location>
</feature>
<dbReference type="InterPro" id="IPR036116">
    <property type="entry name" value="FN3_sf"/>
</dbReference>
<protein>
    <recommendedName>
        <fullName evidence="10">Immunoglobulin superfamily, member 9a</fullName>
    </recommendedName>
</protein>
<dbReference type="InterPro" id="IPR003961">
    <property type="entry name" value="FN3_dom"/>
</dbReference>
<dbReference type="SMART" id="SM00060">
    <property type="entry name" value="FN3"/>
    <property type="match status" value="2"/>
</dbReference>
<feature type="domain" description="Fibronectin type-III" evidence="7">
    <location>
        <begin position="631"/>
        <end position="726"/>
    </location>
</feature>
<feature type="domain" description="Ig-like" evidence="6">
    <location>
        <begin position="338"/>
        <end position="427"/>
    </location>
</feature>
<proteinExistence type="predicted"/>
<evidence type="ECO:0000313" key="9">
    <source>
        <dbReference type="Proteomes" id="UP000261540"/>
    </source>
</evidence>
<feature type="compositionally biased region" description="Pro residues" evidence="4">
    <location>
        <begin position="849"/>
        <end position="860"/>
    </location>
</feature>
<dbReference type="InterPro" id="IPR013783">
    <property type="entry name" value="Ig-like_fold"/>
</dbReference>
<evidence type="ECO:0000256" key="3">
    <source>
        <dbReference type="ARBA" id="ARBA00023319"/>
    </source>
</evidence>
<keyword evidence="5" id="KW-0732">Signal</keyword>
<feature type="compositionally biased region" description="Polar residues" evidence="4">
    <location>
        <begin position="1157"/>
        <end position="1166"/>
    </location>
</feature>
<feature type="domain" description="Ig-like" evidence="6">
    <location>
        <begin position="242"/>
        <end position="334"/>
    </location>
</feature>
<reference evidence="8" key="2">
    <citation type="submission" date="2025-09" db="UniProtKB">
        <authorList>
            <consortium name="Ensembl"/>
        </authorList>
    </citation>
    <scope>IDENTIFICATION</scope>
</reference>
<feature type="region of interest" description="Disordered" evidence="4">
    <location>
        <begin position="1416"/>
        <end position="1439"/>
    </location>
</feature>
<evidence type="ECO:0000256" key="4">
    <source>
        <dbReference type="SAM" id="MobiDB-lite"/>
    </source>
</evidence>
<feature type="compositionally biased region" description="Basic and acidic residues" evidence="4">
    <location>
        <begin position="1235"/>
        <end position="1247"/>
    </location>
</feature>
<feature type="compositionally biased region" description="Basic and acidic residues" evidence="4">
    <location>
        <begin position="921"/>
        <end position="934"/>
    </location>
</feature>
<keyword evidence="9" id="KW-1185">Reference proteome</keyword>
<feature type="compositionally biased region" description="Polar residues" evidence="4">
    <location>
        <begin position="1547"/>
        <end position="1565"/>
    </location>
</feature>
<feature type="region of interest" description="Disordered" evidence="4">
    <location>
        <begin position="1208"/>
        <end position="1259"/>
    </location>
</feature>
<accession>A0A3B3TEC8</accession>
<sequence length="1696" mass="186878">MRAGRTWLLWLAAAATLYLLEYTHDTEAMVHARVAGAADLACNSGVPSLTSDASSGRSPPPVDPTPLHVVEWLRQGYNVPILIKFGVHAPRVHPDYEGRATLTHLNSLRVDHLRLQDEGWYECRILQLDRLAEDSRNGSWIFLSVAAPPVFIKTPPPSLEVLQGDWLSLACSGHGNPTPAVTWRKSHTAADGSATQDAPLNVSNGTLSFGAVSRAMAGEYTCILANNEGQLSHSTHLRVKGPPVIITPPEDTALNMSQDALLQCQAEADPPNMTYVWLKQDVNVYHVDSLKSRVKILVDGTLLIHNLLPEDAGNYTCMPTNGLLTAPTASAYLTVKHPAQTLWMPRETYLPTGIGGRIPCPVRAEPPLLYVIWTKDGEPLDLELFPGWTLDSEGAVLIAAANDNALGVYACTPYNSYGTMGQSDPTTTVLQDPPTFSVSPQEEYRQEVGRELVIPCQADGDQYVNITWRKVGSSPRSPYIVATNGSLVLRPLSKDHQGVWECSAANRVAAVTTVTEVFVLGTSPHAVSSVSVVPGTDRANVSWEPGFDGGFVQKFTVWLKQGSTGRQEWTSLPASSFTSSLLVLGLLSGTSYQFSVLPQNQMGTGPFSEIITVRTLVPIADPPLVRAKIPNLAPPTSLVANRSSSGLVLQWSPPIPQYPPISGFVLQARHDEGDWLVLERDISPNASELLVQGLLKDCNYELRMFSRQDELVGEPSVSVNISTRGMEAYPAEHEVRDLVPEPLLAGVAGGVVFLCVAILFSLGMACAVRTRRKRRRRKRREDLQIALHKSQLAESSLSRQSPDSILKMKMSPGTISHPGSSPSQSHCFSFDKITCEFQDHKQDQRLLSSPPPRYTFPQSPPIGLCSSATLESISRGPDGRFVLHPLENSPPDTPEDKQDLRADFTQSSDAGSSHASQLDSLKSDSPRSEKEQRKKTSPIFTVDLPVPVGRVRGLARNFSEHARLYQDHKQGLTEGLLEQSHSEGKEDRVRDYVEHLREVIPDLSRLEKDPVYLPLERDGRLTATSTLVMQMEHERERGNLAKCLKLAREREELERELEQYTSSLRVRAWQSDSPDQQPIWKRRNATLPRKSKPAFHLGSTCNTLGKKVSSAYLLQDVTPLTSFTSLVPVQSSMEKARPFKQLLRTQPQGDDTDWEGLSQSSFSKRTSPSHRLPICDTAVLLPEYFSSRQRCPNENYSYGWKEEAEHCDDSANTGTQPAELGPIYSSQQSNFKPKSTTDRFNMDKESDSGPLWNQLSPYPEPSPPKSILEYLNLPGFVEMSVDEPVAESDTATSKNCCPSLDQECWTSLQGEPDVVPKDWSTYTQDSPIRDTDQIGDILPSGNSQISKIQGSELPSRICISPVSFLKESVILDQFGPEKCSSKKSASQEFLDPNAWIDSLNQSQACASPFSSRSVTDLHRQPECSTSTDQQSSNHSQQATLFSDASKWPTSYQEALTSVHHKLTPLRSSVSLGSSRLSTEMGRLRPRDAAVKPTKAFRPTGYSLPSRGQVFFHQRDSESEGEEVREQGMELEIEIGGRKEDKEERDSFASQSSGRGSLGPTGTQPVSPTPTQPGCVGIPGQGKGLMEQLGMQPKSRGRRTSGDESYEWDSTDSCPESIITKTTGLSYMKDSMADGQEPKMTTRPHAAMDSQSKLSSRAGTHGPEEHAYTQPDYHTLRRVTRRQNSFPVQNEPSTASF</sequence>
<feature type="compositionally biased region" description="Polar residues" evidence="4">
    <location>
        <begin position="1224"/>
        <end position="1234"/>
    </location>
</feature>
<dbReference type="FunFam" id="2.60.40.10:FF:000323">
    <property type="entry name" value="Immunoglobulin superfamily member 9B"/>
    <property type="match status" value="1"/>
</dbReference>
<name>A0A3B3TEC8_9TELE</name>